<dbReference type="InterPro" id="IPR017923">
    <property type="entry name" value="TFIIS_N"/>
</dbReference>
<dbReference type="PROSITE" id="PS51319">
    <property type="entry name" value="TFIIS_N"/>
    <property type="match status" value="1"/>
</dbReference>
<accession>A0AAV5CHN0</accession>
<evidence type="ECO:0000256" key="2">
    <source>
        <dbReference type="SAM" id="MobiDB-lite"/>
    </source>
</evidence>
<feature type="region of interest" description="Disordered" evidence="2">
    <location>
        <begin position="171"/>
        <end position="236"/>
    </location>
</feature>
<comment type="caution">
    <text evidence="4">The sequence shown here is derived from an EMBL/GenBank/DDBJ whole genome shotgun (WGS) entry which is preliminary data.</text>
</comment>
<evidence type="ECO:0000313" key="5">
    <source>
        <dbReference type="Proteomes" id="UP001054889"/>
    </source>
</evidence>
<protein>
    <recommendedName>
        <fullName evidence="3">TFIIS N-terminal domain-containing protein</fullName>
    </recommendedName>
</protein>
<dbReference type="PANTHER" id="PTHR47853">
    <property type="entry name" value="EXPRESSED PROTEIN"/>
    <property type="match status" value="1"/>
</dbReference>
<gene>
    <name evidence="4" type="primary">ga14547</name>
    <name evidence="4" type="ORF">PR202_ga14547</name>
</gene>
<dbReference type="Pfam" id="PF08711">
    <property type="entry name" value="Med26"/>
    <property type="match status" value="1"/>
</dbReference>
<comment type="subcellular location">
    <subcellularLocation>
        <location evidence="1">Nucleus</location>
    </subcellularLocation>
</comment>
<dbReference type="AlphaFoldDB" id="A0AAV5CHN0"/>
<feature type="domain" description="TFIIS N-terminal" evidence="3">
    <location>
        <begin position="39"/>
        <end position="128"/>
    </location>
</feature>
<dbReference type="EMBL" id="BQKI01000007">
    <property type="protein sequence ID" value="GJM97610.1"/>
    <property type="molecule type" value="Genomic_DNA"/>
</dbReference>
<dbReference type="InterPro" id="IPR035441">
    <property type="entry name" value="TFIIS/LEDGF_dom_sf"/>
</dbReference>
<evidence type="ECO:0000256" key="1">
    <source>
        <dbReference type="PROSITE-ProRule" id="PRU00649"/>
    </source>
</evidence>
<dbReference type="Proteomes" id="UP001054889">
    <property type="component" value="Unassembled WGS sequence"/>
</dbReference>
<reference evidence="4" key="2">
    <citation type="submission" date="2021-12" db="EMBL/GenBank/DDBJ databases">
        <title>Resequencing data analysis of finger millet.</title>
        <authorList>
            <person name="Hatakeyama M."/>
            <person name="Aluri S."/>
            <person name="Balachadran M.T."/>
            <person name="Sivarajan S.R."/>
            <person name="Poveda L."/>
            <person name="Shimizu-Inatsugi R."/>
            <person name="Schlapbach R."/>
            <person name="Sreeman S.M."/>
            <person name="Shimizu K.K."/>
        </authorList>
    </citation>
    <scope>NUCLEOTIDE SEQUENCE</scope>
</reference>
<keyword evidence="5" id="KW-1185">Reference proteome</keyword>
<proteinExistence type="predicted"/>
<reference evidence="4" key="1">
    <citation type="journal article" date="2018" name="DNA Res.">
        <title>Multiple hybrid de novo genome assembly of finger millet, an orphan allotetraploid crop.</title>
        <authorList>
            <person name="Hatakeyama M."/>
            <person name="Aluri S."/>
            <person name="Balachadran M.T."/>
            <person name="Sivarajan S.R."/>
            <person name="Patrignani A."/>
            <person name="Gruter S."/>
            <person name="Poveda L."/>
            <person name="Shimizu-Inatsugi R."/>
            <person name="Baeten J."/>
            <person name="Francoijs K.J."/>
            <person name="Nataraja K.N."/>
            <person name="Reddy Y.A.N."/>
            <person name="Phadnis S."/>
            <person name="Ravikumar R.L."/>
            <person name="Schlapbach R."/>
            <person name="Sreeman S.M."/>
            <person name="Shimizu K.K."/>
        </authorList>
    </citation>
    <scope>NUCLEOTIDE SEQUENCE</scope>
</reference>
<sequence length="372" mass="41092">MASESQSPFRRWKRFFRTFDTIDAAIVASQREQEVGCAEELRQAKGDVVQLLCDAPDDAPAEDLCQILDQLMVEYLVTLKTVPVTPSALACTDIAKAVGFLLEEHESDHIRGLARDIVHMWRSSVERDLTEAKARLEELRKLSDEILVIKASTTTKTAIRSSNFVEMKAPKSTVPAKVSPQVPRSRGREKRKRKIVVIDAPEMAATKQQQPRKVVEQRQRPATMSAPSLKKSVPVAGVGRASTATVDKMEATQRKLRAGYQEAEDAKCQRKIVVPLPATMSAPSPKTSAPVVGIGRASTATVDKMPAMDKMMEATKRKLQAGYQEAADAKRQRKIVVIEAPKMAEQKRRIQARCGATTAARRSLMSSSLCRV</sequence>
<dbReference type="GO" id="GO:0005634">
    <property type="term" value="C:nucleus"/>
    <property type="evidence" value="ECO:0007669"/>
    <property type="project" value="UniProtKB-SubCell"/>
</dbReference>
<evidence type="ECO:0000313" key="4">
    <source>
        <dbReference type="EMBL" id="GJM97610.1"/>
    </source>
</evidence>
<name>A0AAV5CHN0_ELECO</name>
<dbReference type="Gene3D" id="1.20.930.10">
    <property type="entry name" value="Conserved domain common to transcription factors TFIIS, elongin A, CRSP70"/>
    <property type="match status" value="1"/>
</dbReference>
<keyword evidence="1" id="KW-0539">Nucleus</keyword>
<organism evidence="4 5">
    <name type="scientific">Eleusine coracana subsp. coracana</name>
    <dbReference type="NCBI Taxonomy" id="191504"/>
    <lineage>
        <taxon>Eukaryota</taxon>
        <taxon>Viridiplantae</taxon>
        <taxon>Streptophyta</taxon>
        <taxon>Embryophyta</taxon>
        <taxon>Tracheophyta</taxon>
        <taxon>Spermatophyta</taxon>
        <taxon>Magnoliopsida</taxon>
        <taxon>Liliopsida</taxon>
        <taxon>Poales</taxon>
        <taxon>Poaceae</taxon>
        <taxon>PACMAD clade</taxon>
        <taxon>Chloridoideae</taxon>
        <taxon>Cynodonteae</taxon>
        <taxon>Eleusininae</taxon>
        <taxon>Eleusine</taxon>
    </lineage>
</organism>
<dbReference type="SUPFAM" id="SSF47676">
    <property type="entry name" value="Conserved domain common to transcription factors TFIIS, elongin A, CRSP70"/>
    <property type="match status" value="1"/>
</dbReference>
<feature type="compositionally biased region" description="Basic residues" evidence="2">
    <location>
        <begin position="185"/>
        <end position="195"/>
    </location>
</feature>
<evidence type="ECO:0000259" key="3">
    <source>
        <dbReference type="PROSITE" id="PS51319"/>
    </source>
</evidence>
<dbReference type="PANTHER" id="PTHR47853:SF1">
    <property type="entry name" value="EXPRESSED PROTEIN"/>
    <property type="match status" value="1"/>
</dbReference>